<evidence type="ECO:0000256" key="10">
    <source>
        <dbReference type="ARBA" id="ARBA00022840"/>
    </source>
</evidence>
<evidence type="ECO:0000313" key="22">
    <source>
        <dbReference type="Proteomes" id="UP000054908"/>
    </source>
</evidence>
<dbReference type="EC" id="2.7.13.3" evidence="3"/>
<name>A0A0W0W481_9GAMM</name>
<dbReference type="InterPro" id="IPR003594">
    <property type="entry name" value="HATPase_dom"/>
</dbReference>
<dbReference type="Gene3D" id="3.30.565.10">
    <property type="entry name" value="Histidine kinase-like ATPase, C-terminal domain"/>
    <property type="match status" value="1"/>
</dbReference>
<evidence type="ECO:0000256" key="12">
    <source>
        <dbReference type="ARBA" id="ARBA00023012"/>
    </source>
</evidence>
<accession>A0A0W0W481</accession>
<keyword evidence="11" id="KW-1133">Transmembrane helix</keyword>
<dbReference type="InterPro" id="IPR011006">
    <property type="entry name" value="CheY-like_superfamily"/>
</dbReference>
<dbReference type="SMART" id="SM00387">
    <property type="entry name" value="HATPase_c"/>
    <property type="match status" value="1"/>
</dbReference>
<keyword evidence="10" id="KW-0547">Nucleotide-binding</keyword>
<feature type="modified residue" description="4-aspartylphosphate" evidence="15">
    <location>
        <position position="620"/>
    </location>
</feature>
<gene>
    <name evidence="21" type="ORF">Lmac_1428</name>
</gene>
<comment type="caution">
    <text evidence="21">The sequence shown here is derived from an EMBL/GenBank/DDBJ whole genome shotgun (WGS) entry which is preliminary data.</text>
</comment>
<dbReference type="Gene3D" id="3.30.450.20">
    <property type="entry name" value="PAS domain"/>
    <property type="match status" value="1"/>
</dbReference>
<feature type="domain" description="HPt" evidence="20">
    <location>
        <begin position="728"/>
        <end position="827"/>
    </location>
</feature>
<keyword evidence="6 15" id="KW-0597">Phosphoprotein</keyword>
<comment type="catalytic activity">
    <reaction evidence="1">
        <text>ATP + protein L-histidine = ADP + protein N-phospho-L-histidine.</text>
        <dbReference type="EC" id="2.7.13.3"/>
    </reaction>
</comment>
<keyword evidence="8" id="KW-0812">Transmembrane</keyword>
<dbReference type="SUPFAM" id="SSF55785">
    <property type="entry name" value="PYP-like sensor domain (PAS domain)"/>
    <property type="match status" value="1"/>
</dbReference>
<dbReference type="Gene3D" id="1.20.120.160">
    <property type="entry name" value="HPT domain"/>
    <property type="match status" value="1"/>
</dbReference>
<dbReference type="PANTHER" id="PTHR43047:SF72">
    <property type="entry name" value="OSMOSENSING HISTIDINE PROTEIN KINASE SLN1"/>
    <property type="match status" value="1"/>
</dbReference>
<evidence type="ECO:0000256" key="11">
    <source>
        <dbReference type="ARBA" id="ARBA00022989"/>
    </source>
</evidence>
<dbReference type="PROSITE" id="PS50113">
    <property type="entry name" value="PAC"/>
    <property type="match status" value="1"/>
</dbReference>
<feature type="domain" description="Histidine kinase" evidence="17">
    <location>
        <begin position="272"/>
        <end position="527"/>
    </location>
</feature>
<evidence type="ECO:0000256" key="4">
    <source>
        <dbReference type="ARBA" id="ARBA00022475"/>
    </source>
</evidence>
<keyword evidence="16" id="KW-0175">Coiled coil</keyword>
<evidence type="ECO:0000256" key="8">
    <source>
        <dbReference type="ARBA" id="ARBA00022692"/>
    </source>
</evidence>
<evidence type="ECO:0000259" key="18">
    <source>
        <dbReference type="PROSITE" id="PS50110"/>
    </source>
</evidence>
<dbReference type="Pfam" id="PF02518">
    <property type="entry name" value="HATPase_c"/>
    <property type="match status" value="1"/>
</dbReference>
<dbReference type="GO" id="GO:0009927">
    <property type="term" value="F:histidine phosphotransfer kinase activity"/>
    <property type="evidence" value="ECO:0007669"/>
    <property type="project" value="TreeGrafter"/>
</dbReference>
<dbReference type="Pfam" id="PF00072">
    <property type="entry name" value="Response_reg"/>
    <property type="match status" value="1"/>
</dbReference>
<dbReference type="STRING" id="466.Lmac_1428"/>
<dbReference type="InterPro" id="IPR004358">
    <property type="entry name" value="Sig_transdc_His_kin-like_C"/>
</dbReference>
<dbReference type="InterPro" id="IPR013656">
    <property type="entry name" value="PAS_4"/>
</dbReference>
<dbReference type="PRINTS" id="PR00344">
    <property type="entry name" value="BCTRLSENSOR"/>
</dbReference>
<dbReference type="InterPro" id="IPR005467">
    <property type="entry name" value="His_kinase_dom"/>
</dbReference>
<dbReference type="CDD" id="cd16922">
    <property type="entry name" value="HATPase_EvgS-ArcB-TorS-like"/>
    <property type="match status" value="1"/>
</dbReference>
<dbReference type="PROSITE" id="PS50894">
    <property type="entry name" value="HPT"/>
    <property type="match status" value="1"/>
</dbReference>
<dbReference type="SUPFAM" id="SSF47384">
    <property type="entry name" value="Homodimeric domain of signal transducing histidine kinase"/>
    <property type="match status" value="1"/>
</dbReference>
<evidence type="ECO:0000256" key="6">
    <source>
        <dbReference type="ARBA" id="ARBA00022553"/>
    </source>
</evidence>
<evidence type="ECO:0000256" key="1">
    <source>
        <dbReference type="ARBA" id="ARBA00000085"/>
    </source>
</evidence>
<organism evidence="21 22">
    <name type="scientific">Legionella maceachernii</name>
    <dbReference type="NCBI Taxonomy" id="466"/>
    <lineage>
        <taxon>Bacteria</taxon>
        <taxon>Pseudomonadati</taxon>
        <taxon>Pseudomonadota</taxon>
        <taxon>Gammaproteobacteria</taxon>
        <taxon>Legionellales</taxon>
        <taxon>Legionellaceae</taxon>
        <taxon>Legionella</taxon>
    </lineage>
</organism>
<feature type="domain" description="Response regulatory" evidence="18">
    <location>
        <begin position="569"/>
        <end position="690"/>
    </location>
</feature>
<protein>
    <recommendedName>
        <fullName evidence="3">histidine kinase</fullName>
        <ecNumber evidence="3">2.7.13.3</ecNumber>
    </recommendedName>
</protein>
<dbReference type="NCBIfam" id="TIGR00229">
    <property type="entry name" value="sensory_box"/>
    <property type="match status" value="1"/>
</dbReference>
<dbReference type="OrthoDB" id="9810730at2"/>
<comment type="subcellular location">
    <subcellularLocation>
        <location evidence="2">Cell inner membrane</location>
        <topology evidence="2">Multi-pass membrane protein</topology>
    </subcellularLocation>
</comment>
<dbReference type="Gene3D" id="1.10.287.130">
    <property type="match status" value="1"/>
</dbReference>
<feature type="modified residue" description="Phosphohistidine" evidence="14">
    <location>
        <position position="767"/>
    </location>
</feature>
<evidence type="ECO:0000256" key="13">
    <source>
        <dbReference type="ARBA" id="ARBA00023136"/>
    </source>
</evidence>
<evidence type="ECO:0000256" key="7">
    <source>
        <dbReference type="ARBA" id="ARBA00022679"/>
    </source>
</evidence>
<dbReference type="CDD" id="cd00082">
    <property type="entry name" value="HisKA"/>
    <property type="match status" value="1"/>
</dbReference>
<proteinExistence type="predicted"/>
<feature type="coiled-coil region" evidence="16">
    <location>
        <begin position="792"/>
        <end position="819"/>
    </location>
</feature>
<dbReference type="GO" id="GO:0000155">
    <property type="term" value="F:phosphorelay sensor kinase activity"/>
    <property type="evidence" value="ECO:0007669"/>
    <property type="project" value="InterPro"/>
</dbReference>
<dbReference type="Pfam" id="PF08448">
    <property type="entry name" value="PAS_4"/>
    <property type="match status" value="1"/>
</dbReference>
<dbReference type="InterPro" id="IPR000700">
    <property type="entry name" value="PAS-assoc_C"/>
</dbReference>
<keyword evidence="10" id="KW-0067">ATP-binding</keyword>
<evidence type="ECO:0000256" key="5">
    <source>
        <dbReference type="ARBA" id="ARBA00022519"/>
    </source>
</evidence>
<dbReference type="InterPro" id="IPR036890">
    <property type="entry name" value="HATPase_C_sf"/>
</dbReference>
<sequence>MNDKIVFDLCSDIIILLDSSFNALQFNKKAEASFQIPKKNIIGFNFFEVMKKYGIMLSFSFHDLNLIEASNTHFFEGDILLKHHCGHQKYHFHWTINHHFSYKKHKFILIGKDVSETVSYKNSLQDSQIYLRNIIENLPQYVYWKDRNFVYQGCNNLVAQYLGLKSPLEIIGKTDNDFNWDPRRVNFLHHTDELILREGITNIVEDAIPKEDGSTRIMLSSKAPLRNENNEIVGILGISFDITDRKKMEKELEKAKVAAEIANQAKSEFIANMSHDIRTPITGILGLIQELINLADDSLVSLQHLPPIQRTELTAKYRFLLNQLIEKIQEDGQLLLGAADELLQLLNEILETMRLESGKISEKVESFDLRELVKHNMELMLPVAQHKKLGLTCEIDERIPAYFTGLRNYLDRTLLNLLSNALKFTEIGFVKIKIQVIDDQDTAYRLGERIQLKITVEDSGIGIPEDKFDTIFEHFSRLTPSYQGLYKGAGLGLYTVKRYIEAMEAKIRVESEVGKGTRFIITLPLTASDHSDREKISYRLANTKNGSLIQSIPPITNAGELAKTEMTPTILIVEDNRIAARAVYSNICSQTNNCRCDIASDGKQALKMAQDHHYDLIIMDIGLPDMEGTEVTRQIRALENPTVTPVPIVALTGHGNNSDKIKEALSAGMQEVFTKPLSPSALESLLQRYIFSSKQELAPMKAESTLTSERDATQIIDWAKCLEQHSGDENLIHELLAALTMDLKISREKIAKAYSNHDNDTLREELHHVRGGVVYLTLPQLDKAFAEFHQAVKEKTHNSDQLQKSYEHLQQAIDAFLEAMEKNKRGQ</sequence>
<dbReference type="RefSeq" id="WP_058452197.1">
    <property type="nucleotide sequence ID" value="NZ_CAAAIB010000013.1"/>
</dbReference>
<dbReference type="GO" id="GO:0005886">
    <property type="term" value="C:plasma membrane"/>
    <property type="evidence" value="ECO:0007669"/>
    <property type="project" value="UniProtKB-SubCell"/>
</dbReference>
<keyword evidence="4" id="KW-1003">Cell membrane</keyword>
<evidence type="ECO:0000259" key="19">
    <source>
        <dbReference type="PROSITE" id="PS50113"/>
    </source>
</evidence>
<evidence type="ECO:0000259" key="17">
    <source>
        <dbReference type="PROSITE" id="PS50109"/>
    </source>
</evidence>
<dbReference type="SMART" id="SM00388">
    <property type="entry name" value="HisKA"/>
    <property type="match status" value="1"/>
</dbReference>
<dbReference type="EMBL" id="LNYL01000033">
    <property type="protein sequence ID" value="KTD27180.1"/>
    <property type="molecule type" value="Genomic_DNA"/>
</dbReference>
<evidence type="ECO:0000256" key="16">
    <source>
        <dbReference type="SAM" id="Coils"/>
    </source>
</evidence>
<dbReference type="Proteomes" id="UP000054908">
    <property type="component" value="Unassembled WGS sequence"/>
</dbReference>
<dbReference type="InterPro" id="IPR000014">
    <property type="entry name" value="PAS"/>
</dbReference>
<dbReference type="SMART" id="SM00448">
    <property type="entry name" value="REC"/>
    <property type="match status" value="1"/>
</dbReference>
<dbReference type="PROSITE" id="PS50110">
    <property type="entry name" value="RESPONSE_REGULATORY"/>
    <property type="match status" value="1"/>
</dbReference>
<keyword evidence="9 21" id="KW-0418">Kinase</keyword>
<dbReference type="InterPro" id="IPR008207">
    <property type="entry name" value="Sig_transdc_His_kin_Hpt_dom"/>
</dbReference>
<dbReference type="InterPro" id="IPR036097">
    <property type="entry name" value="HisK_dim/P_sf"/>
</dbReference>
<dbReference type="InterPro" id="IPR001789">
    <property type="entry name" value="Sig_transdc_resp-reg_receiver"/>
</dbReference>
<dbReference type="InterPro" id="IPR036641">
    <property type="entry name" value="HPT_dom_sf"/>
</dbReference>
<dbReference type="SUPFAM" id="SSF47226">
    <property type="entry name" value="Histidine-containing phosphotransfer domain, HPT domain"/>
    <property type="match status" value="1"/>
</dbReference>
<dbReference type="Pfam" id="PF00512">
    <property type="entry name" value="HisKA"/>
    <property type="match status" value="1"/>
</dbReference>
<dbReference type="PANTHER" id="PTHR43047">
    <property type="entry name" value="TWO-COMPONENT HISTIDINE PROTEIN KINASE"/>
    <property type="match status" value="1"/>
</dbReference>
<keyword evidence="5" id="KW-0997">Cell inner membrane</keyword>
<dbReference type="SUPFAM" id="SSF55874">
    <property type="entry name" value="ATPase domain of HSP90 chaperone/DNA topoisomerase II/histidine kinase"/>
    <property type="match status" value="1"/>
</dbReference>
<dbReference type="AlphaFoldDB" id="A0A0W0W481"/>
<evidence type="ECO:0000259" key="20">
    <source>
        <dbReference type="PROSITE" id="PS50894"/>
    </source>
</evidence>
<evidence type="ECO:0000256" key="2">
    <source>
        <dbReference type="ARBA" id="ARBA00004429"/>
    </source>
</evidence>
<evidence type="ECO:0000256" key="9">
    <source>
        <dbReference type="ARBA" id="ARBA00022777"/>
    </source>
</evidence>
<reference evidence="21 22" key="1">
    <citation type="submission" date="2015-11" db="EMBL/GenBank/DDBJ databases">
        <title>Genomic analysis of 38 Legionella species identifies large and diverse effector repertoires.</title>
        <authorList>
            <person name="Burstein D."/>
            <person name="Amaro F."/>
            <person name="Zusman T."/>
            <person name="Lifshitz Z."/>
            <person name="Cohen O."/>
            <person name="Gilbert J.A."/>
            <person name="Pupko T."/>
            <person name="Shuman H.A."/>
            <person name="Segal G."/>
        </authorList>
    </citation>
    <scope>NUCLEOTIDE SEQUENCE [LARGE SCALE GENOMIC DNA]</scope>
    <source>
        <strain evidence="21 22">PX-1-G2-E2</strain>
    </source>
</reference>
<evidence type="ECO:0000313" key="21">
    <source>
        <dbReference type="EMBL" id="KTD27180.1"/>
    </source>
</evidence>
<dbReference type="Gene3D" id="3.40.50.2300">
    <property type="match status" value="1"/>
</dbReference>
<keyword evidence="12" id="KW-0902">Two-component regulatory system</keyword>
<dbReference type="CDD" id="cd17546">
    <property type="entry name" value="REC_hyHK_CKI1_RcsC-like"/>
    <property type="match status" value="1"/>
</dbReference>
<dbReference type="InterPro" id="IPR003661">
    <property type="entry name" value="HisK_dim/P_dom"/>
</dbReference>
<feature type="domain" description="PAC" evidence="19">
    <location>
        <begin position="202"/>
        <end position="254"/>
    </location>
</feature>
<evidence type="ECO:0000256" key="14">
    <source>
        <dbReference type="PROSITE-ProRule" id="PRU00110"/>
    </source>
</evidence>
<keyword evidence="7 21" id="KW-0808">Transferase</keyword>
<dbReference type="InterPro" id="IPR035965">
    <property type="entry name" value="PAS-like_dom_sf"/>
</dbReference>
<keyword evidence="22" id="KW-1185">Reference proteome</keyword>
<evidence type="ECO:0000256" key="3">
    <source>
        <dbReference type="ARBA" id="ARBA00012438"/>
    </source>
</evidence>
<dbReference type="SUPFAM" id="SSF52172">
    <property type="entry name" value="CheY-like"/>
    <property type="match status" value="1"/>
</dbReference>
<dbReference type="PROSITE" id="PS50109">
    <property type="entry name" value="HIS_KIN"/>
    <property type="match status" value="1"/>
</dbReference>
<keyword evidence="13" id="KW-0472">Membrane</keyword>
<evidence type="ECO:0000256" key="15">
    <source>
        <dbReference type="PROSITE-ProRule" id="PRU00169"/>
    </source>
</evidence>
<dbReference type="PATRIC" id="fig|466.6.peg.1504"/>